<evidence type="ECO:0000313" key="3">
    <source>
        <dbReference type="EMBL" id="CAL1137698.1"/>
    </source>
</evidence>
<name>A0A9P1C561_9DINO</name>
<evidence type="ECO:0000313" key="4">
    <source>
        <dbReference type="Proteomes" id="UP001152797"/>
    </source>
</evidence>
<dbReference type="AlphaFoldDB" id="A0A9P1C561"/>
<dbReference type="EMBL" id="CAMXCT030000879">
    <property type="protein sequence ID" value="CAL4771635.1"/>
    <property type="molecule type" value="Genomic_DNA"/>
</dbReference>
<gene>
    <name evidence="2" type="ORF">C1SCF055_LOCUS11865</name>
</gene>
<dbReference type="Proteomes" id="UP001152797">
    <property type="component" value="Unassembled WGS sequence"/>
</dbReference>
<dbReference type="EMBL" id="CAMXCT010000879">
    <property type="protein sequence ID" value="CAI3984323.1"/>
    <property type="molecule type" value="Genomic_DNA"/>
</dbReference>
<keyword evidence="4" id="KW-1185">Reference proteome</keyword>
<sequence length="135" mass="14261">MLSLGVVAVVALARTVLACDLWDSSSLRISGLRQHPEYNGEYLRDRDVHQYPSFWQRDPENSCGTAMRKGDCGALEWQMLPAGNASESACLAACEAELQHGCCRFGPAPLDGDAGAVNVAVRFAGTAAPGGATCC</sequence>
<reference evidence="3" key="2">
    <citation type="submission" date="2024-04" db="EMBL/GenBank/DDBJ databases">
        <authorList>
            <person name="Chen Y."/>
            <person name="Shah S."/>
            <person name="Dougan E. K."/>
            <person name="Thang M."/>
            <person name="Chan C."/>
        </authorList>
    </citation>
    <scope>NUCLEOTIDE SEQUENCE [LARGE SCALE GENOMIC DNA]</scope>
</reference>
<comment type="caution">
    <text evidence="2">The sequence shown here is derived from an EMBL/GenBank/DDBJ whole genome shotgun (WGS) entry which is preliminary data.</text>
</comment>
<feature type="signal peptide" evidence="1">
    <location>
        <begin position="1"/>
        <end position="18"/>
    </location>
</feature>
<evidence type="ECO:0000256" key="1">
    <source>
        <dbReference type="SAM" id="SignalP"/>
    </source>
</evidence>
<evidence type="ECO:0000313" key="2">
    <source>
        <dbReference type="EMBL" id="CAI3984323.1"/>
    </source>
</evidence>
<proteinExistence type="predicted"/>
<reference evidence="2" key="1">
    <citation type="submission" date="2022-10" db="EMBL/GenBank/DDBJ databases">
        <authorList>
            <person name="Chen Y."/>
            <person name="Dougan E. K."/>
            <person name="Chan C."/>
            <person name="Rhodes N."/>
            <person name="Thang M."/>
        </authorList>
    </citation>
    <scope>NUCLEOTIDE SEQUENCE</scope>
</reference>
<keyword evidence="1" id="KW-0732">Signal</keyword>
<dbReference type="EMBL" id="CAMXCT020000879">
    <property type="protein sequence ID" value="CAL1137698.1"/>
    <property type="molecule type" value="Genomic_DNA"/>
</dbReference>
<organism evidence="2">
    <name type="scientific">Cladocopium goreaui</name>
    <dbReference type="NCBI Taxonomy" id="2562237"/>
    <lineage>
        <taxon>Eukaryota</taxon>
        <taxon>Sar</taxon>
        <taxon>Alveolata</taxon>
        <taxon>Dinophyceae</taxon>
        <taxon>Suessiales</taxon>
        <taxon>Symbiodiniaceae</taxon>
        <taxon>Cladocopium</taxon>
    </lineage>
</organism>
<accession>A0A9P1C561</accession>
<feature type="chain" id="PRO_5043270074" evidence="1">
    <location>
        <begin position="19"/>
        <end position="135"/>
    </location>
</feature>
<protein>
    <submittedName>
        <fullName evidence="2">Uncharacterized protein</fullName>
    </submittedName>
</protein>